<dbReference type="PANTHER" id="PTHR24342">
    <property type="entry name" value="SERINE/THREONINE-PROTEIN KINASE 17"/>
    <property type="match status" value="1"/>
</dbReference>
<evidence type="ECO:0000256" key="3">
    <source>
        <dbReference type="ARBA" id="ARBA00022741"/>
    </source>
</evidence>
<evidence type="ECO:0000256" key="4">
    <source>
        <dbReference type="ARBA" id="ARBA00022777"/>
    </source>
</evidence>
<reference evidence="8" key="3">
    <citation type="journal article" date="2014" name="Nature">
        <title>Elephant shark genome provides unique insights into gnathostome evolution.</title>
        <authorList>
            <consortium name="International Elephant Shark Genome Sequencing Consortium"/>
            <person name="Venkatesh B."/>
            <person name="Lee A.P."/>
            <person name="Ravi V."/>
            <person name="Maurya A.K."/>
            <person name="Lian M.M."/>
            <person name="Swann J.B."/>
            <person name="Ohta Y."/>
            <person name="Flajnik M.F."/>
            <person name="Sutoh Y."/>
            <person name="Kasahara M."/>
            <person name="Hoon S."/>
            <person name="Gangu V."/>
            <person name="Roy S.W."/>
            <person name="Irimia M."/>
            <person name="Korzh V."/>
            <person name="Kondrychyn I."/>
            <person name="Lim Z.W."/>
            <person name="Tay B.H."/>
            <person name="Tohari S."/>
            <person name="Kong K.W."/>
            <person name="Ho S."/>
            <person name="Lorente-Galdos B."/>
            <person name="Quilez J."/>
            <person name="Marques-Bonet T."/>
            <person name="Raney B.J."/>
            <person name="Ingham P.W."/>
            <person name="Tay A."/>
            <person name="Hillier L.W."/>
            <person name="Minx P."/>
            <person name="Boehm T."/>
            <person name="Wilson R.K."/>
            <person name="Brenner S."/>
            <person name="Warren W.C."/>
        </authorList>
    </citation>
    <scope>NUCLEOTIDE SEQUENCE [LARGE SCALE GENOMIC DNA]</scope>
</reference>
<dbReference type="Ensembl" id="ENSCMIT00000019820.1">
    <property type="protein sequence ID" value="ENSCMIP00000019454.1"/>
    <property type="gene ID" value="ENSCMIG00000009062.1"/>
</dbReference>
<reference evidence="7" key="5">
    <citation type="submission" date="2025-09" db="UniProtKB">
        <authorList>
            <consortium name="Ensembl"/>
        </authorList>
    </citation>
    <scope>IDENTIFICATION</scope>
</reference>
<dbReference type="PROSITE" id="PS50011">
    <property type="entry name" value="PROTEIN_KINASE_DOM"/>
    <property type="match status" value="1"/>
</dbReference>
<keyword evidence="8" id="KW-1185">Reference proteome</keyword>
<dbReference type="PANTHER" id="PTHR24342:SF14">
    <property type="entry name" value="DEATH-ASSOCIATED PROTEIN KINASE DAPK-1"/>
    <property type="match status" value="1"/>
</dbReference>
<evidence type="ECO:0000313" key="7">
    <source>
        <dbReference type="Ensembl" id="ENSCMIP00000019454.1"/>
    </source>
</evidence>
<dbReference type="Proteomes" id="UP000314986">
    <property type="component" value="Unassembled WGS sequence"/>
</dbReference>
<keyword evidence="1" id="KW-0723">Serine/threonine-protein kinase</keyword>
<keyword evidence="5" id="KW-0067">ATP-binding</keyword>
<reference evidence="8" key="1">
    <citation type="journal article" date="2006" name="Science">
        <title>Ancient noncoding elements conserved in the human genome.</title>
        <authorList>
            <person name="Venkatesh B."/>
            <person name="Kirkness E.F."/>
            <person name="Loh Y.H."/>
            <person name="Halpern A.L."/>
            <person name="Lee A.P."/>
            <person name="Johnson J."/>
            <person name="Dandona N."/>
            <person name="Viswanathan L.D."/>
            <person name="Tay A."/>
            <person name="Venter J.C."/>
            <person name="Strausberg R.L."/>
            <person name="Brenner S."/>
        </authorList>
    </citation>
    <scope>NUCLEOTIDE SEQUENCE [LARGE SCALE GENOMIC DNA]</scope>
</reference>
<keyword evidence="3" id="KW-0547">Nucleotide-binding</keyword>
<keyword evidence="4" id="KW-0418">Kinase</keyword>
<dbReference type="GO" id="GO:0043065">
    <property type="term" value="P:positive regulation of apoptotic process"/>
    <property type="evidence" value="ECO:0007669"/>
    <property type="project" value="TreeGrafter"/>
</dbReference>
<dbReference type="GO" id="GO:0035556">
    <property type="term" value="P:intracellular signal transduction"/>
    <property type="evidence" value="ECO:0007669"/>
    <property type="project" value="TreeGrafter"/>
</dbReference>
<evidence type="ECO:0000256" key="5">
    <source>
        <dbReference type="ARBA" id="ARBA00022840"/>
    </source>
</evidence>
<dbReference type="SUPFAM" id="SSF56112">
    <property type="entry name" value="Protein kinase-like (PK-like)"/>
    <property type="match status" value="1"/>
</dbReference>
<dbReference type="Pfam" id="PF00069">
    <property type="entry name" value="Pkinase"/>
    <property type="match status" value="1"/>
</dbReference>
<dbReference type="GO" id="GO:0004674">
    <property type="term" value="F:protein serine/threonine kinase activity"/>
    <property type="evidence" value="ECO:0007669"/>
    <property type="project" value="UniProtKB-KW"/>
</dbReference>
<reference evidence="7" key="4">
    <citation type="submission" date="2025-08" db="UniProtKB">
        <authorList>
            <consortium name="Ensembl"/>
        </authorList>
    </citation>
    <scope>IDENTIFICATION</scope>
</reference>
<evidence type="ECO:0000259" key="6">
    <source>
        <dbReference type="PROSITE" id="PS50011"/>
    </source>
</evidence>
<dbReference type="InterPro" id="IPR000719">
    <property type="entry name" value="Prot_kinase_dom"/>
</dbReference>
<evidence type="ECO:0000256" key="1">
    <source>
        <dbReference type="ARBA" id="ARBA00022527"/>
    </source>
</evidence>
<evidence type="ECO:0000256" key="2">
    <source>
        <dbReference type="ARBA" id="ARBA00022679"/>
    </source>
</evidence>
<sequence>MILSNGGAQARGAEWPTPAPNSYVLMFFIAGWHVGEKSDFMESLQATHAVQSTKVSISCGVTTATSSEYWTRDDLQREDREEIPGKDLEGREQHAHKTLLFDPAFVFERKENEGQYVAEGDIGSESCSVALKHEEGSSDKEDDGKKLSERRKLHSYYDVKEEIGRGSCGFVKRVVSKQTGASSAAKFIPLRRSTSSRAFKELALLSRVNHPRITCLLDMFETKRTLVLVLDLYPCHICSFICAFDILLTTACAPDLPTPLSAATPRTSGTPCLSPSAV</sequence>
<name>A0A4W3IF05_CALMI</name>
<accession>A0A4W3IF05</accession>
<dbReference type="InParanoid" id="A0A4W3IF05"/>
<dbReference type="Gene3D" id="3.30.200.20">
    <property type="entry name" value="Phosphorylase Kinase, domain 1"/>
    <property type="match status" value="1"/>
</dbReference>
<proteinExistence type="predicted"/>
<protein>
    <recommendedName>
        <fullName evidence="6">Protein kinase domain-containing protein</fullName>
    </recommendedName>
</protein>
<dbReference type="InterPro" id="IPR011009">
    <property type="entry name" value="Kinase-like_dom_sf"/>
</dbReference>
<reference evidence="8" key="2">
    <citation type="journal article" date="2007" name="PLoS Biol.">
        <title>Survey sequencing and comparative analysis of the elephant shark (Callorhinchus milii) genome.</title>
        <authorList>
            <person name="Venkatesh B."/>
            <person name="Kirkness E.F."/>
            <person name="Loh Y.H."/>
            <person name="Halpern A.L."/>
            <person name="Lee A.P."/>
            <person name="Johnson J."/>
            <person name="Dandona N."/>
            <person name="Viswanathan L.D."/>
            <person name="Tay A."/>
            <person name="Venter J.C."/>
            <person name="Strausberg R.L."/>
            <person name="Brenner S."/>
        </authorList>
    </citation>
    <scope>NUCLEOTIDE SEQUENCE [LARGE SCALE GENOMIC DNA]</scope>
</reference>
<dbReference type="GO" id="GO:0005524">
    <property type="term" value="F:ATP binding"/>
    <property type="evidence" value="ECO:0007669"/>
    <property type="project" value="UniProtKB-KW"/>
</dbReference>
<keyword evidence="2" id="KW-0808">Transferase</keyword>
<feature type="domain" description="Protein kinase" evidence="6">
    <location>
        <begin position="157"/>
        <end position="278"/>
    </location>
</feature>
<organism evidence="7 8">
    <name type="scientific">Callorhinchus milii</name>
    <name type="common">Ghost shark</name>
    <dbReference type="NCBI Taxonomy" id="7868"/>
    <lineage>
        <taxon>Eukaryota</taxon>
        <taxon>Metazoa</taxon>
        <taxon>Chordata</taxon>
        <taxon>Craniata</taxon>
        <taxon>Vertebrata</taxon>
        <taxon>Chondrichthyes</taxon>
        <taxon>Holocephali</taxon>
        <taxon>Chimaeriformes</taxon>
        <taxon>Callorhinchidae</taxon>
        <taxon>Callorhinchus</taxon>
    </lineage>
</organism>
<dbReference type="GeneTree" id="ENSGT00940000167421"/>
<evidence type="ECO:0000313" key="8">
    <source>
        <dbReference type="Proteomes" id="UP000314986"/>
    </source>
</evidence>
<dbReference type="AlphaFoldDB" id="A0A4W3IF05"/>
<dbReference type="GO" id="GO:0005634">
    <property type="term" value="C:nucleus"/>
    <property type="evidence" value="ECO:0007669"/>
    <property type="project" value="TreeGrafter"/>
</dbReference>